<comment type="caution">
    <text evidence="2">The sequence shown here is derived from an EMBL/GenBank/DDBJ whole genome shotgun (WGS) entry which is preliminary data.</text>
</comment>
<dbReference type="AlphaFoldDB" id="A0ABD0JDC0"/>
<evidence type="ECO:0000313" key="2">
    <source>
        <dbReference type="EMBL" id="KAK7471461.1"/>
    </source>
</evidence>
<dbReference type="SUPFAM" id="SSF48726">
    <property type="entry name" value="Immunoglobulin"/>
    <property type="match status" value="1"/>
</dbReference>
<evidence type="ECO:0008006" key="4">
    <source>
        <dbReference type="Google" id="ProtNLM"/>
    </source>
</evidence>
<accession>A0ABD0JDC0</accession>
<dbReference type="EMBL" id="JACVVK020000492">
    <property type="protein sequence ID" value="KAK7471461.1"/>
    <property type="molecule type" value="Genomic_DNA"/>
</dbReference>
<name>A0ABD0JDC0_9CAEN</name>
<evidence type="ECO:0000313" key="3">
    <source>
        <dbReference type="Proteomes" id="UP001519460"/>
    </source>
</evidence>
<proteinExistence type="predicted"/>
<sequence length="185" mass="20726">MAGAQRLGDFSVLLLPVLLALGVQGLKWNDNVGTELQTCTGQKFEFDWKYTLDQSNEMEIRKYWTAVLNGKTVDLISQRNTDFQFKRTGGLTLKSASQKDSGKYTLTVEVSQTSPEGTKKYLRTASLLVAEPPRTEGFLMVEQNPNATYDHDIGGWHVHLACGPFVSLGYPHVNVVWKVIIVHHE</sequence>
<dbReference type="Gene3D" id="2.60.40.10">
    <property type="entry name" value="Immunoglobulins"/>
    <property type="match status" value="1"/>
</dbReference>
<feature type="chain" id="PRO_5044804885" description="Immunoglobulin V-set domain-containing protein" evidence="1">
    <location>
        <begin position="26"/>
        <end position="185"/>
    </location>
</feature>
<evidence type="ECO:0000256" key="1">
    <source>
        <dbReference type="SAM" id="SignalP"/>
    </source>
</evidence>
<keyword evidence="1" id="KW-0732">Signal</keyword>
<keyword evidence="3" id="KW-1185">Reference proteome</keyword>
<protein>
    <recommendedName>
        <fullName evidence="4">Immunoglobulin V-set domain-containing protein</fullName>
    </recommendedName>
</protein>
<gene>
    <name evidence="2" type="ORF">BaRGS_00035897</name>
</gene>
<reference evidence="2 3" key="1">
    <citation type="journal article" date="2023" name="Sci. Data">
        <title>Genome assembly of the Korean intertidal mud-creeper Batillaria attramentaria.</title>
        <authorList>
            <person name="Patra A.K."/>
            <person name="Ho P.T."/>
            <person name="Jun S."/>
            <person name="Lee S.J."/>
            <person name="Kim Y."/>
            <person name="Won Y.J."/>
        </authorList>
    </citation>
    <scope>NUCLEOTIDE SEQUENCE [LARGE SCALE GENOMIC DNA]</scope>
    <source>
        <strain evidence="2">Wonlab-2016</strain>
    </source>
</reference>
<organism evidence="2 3">
    <name type="scientific">Batillaria attramentaria</name>
    <dbReference type="NCBI Taxonomy" id="370345"/>
    <lineage>
        <taxon>Eukaryota</taxon>
        <taxon>Metazoa</taxon>
        <taxon>Spiralia</taxon>
        <taxon>Lophotrochozoa</taxon>
        <taxon>Mollusca</taxon>
        <taxon>Gastropoda</taxon>
        <taxon>Caenogastropoda</taxon>
        <taxon>Sorbeoconcha</taxon>
        <taxon>Cerithioidea</taxon>
        <taxon>Batillariidae</taxon>
        <taxon>Batillaria</taxon>
    </lineage>
</organism>
<dbReference type="InterPro" id="IPR036179">
    <property type="entry name" value="Ig-like_dom_sf"/>
</dbReference>
<feature type="signal peptide" evidence="1">
    <location>
        <begin position="1"/>
        <end position="25"/>
    </location>
</feature>
<dbReference type="InterPro" id="IPR013783">
    <property type="entry name" value="Ig-like_fold"/>
</dbReference>
<dbReference type="Proteomes" id="UP001519460">
    <property type="component" value="Unassembled WGS sequence"/>
</dbReference>